<proteinExistence type="predicted"/>
<evidence type="ECO:0000313" key="3">
    <source>
        <dbReference type="EMBL" id="RIB41663.1"/>
    </source>
</evidence>
<sequence length="140" mass="16231">MSRVKGRIKQRDKESSATVGLSIHHESHDVDKSPPVFSLRYLQKGYCLDCCQKHEKAAFADRLFRLSQMSWDEIRKSDKHGLGTEKIARNAIKAPIPKHVTQDVDFIAFRFCSKAPMVGYKIGATFYVLWLDREFKLYKH</sequence>
<dbReference type="RefSeq" id="WP_000091997.1">
    <property type="nucleotide sequence ID" value="NZ_BGJR01000102.1"/>
</dbReference>
<gene>
    <name evidence="3" type="ORF">D3C88_12085</name>
    <name evidence="2" type="ORF">FTV93_10170</name>
</gene>
<name>A0A327I3D3_ECOLX</name>
<protein>
    <submittedName>
        <fullName evidence="3">Uncharacterized protein</fullName>
    </submittedName>
</protein>
<evidence type="ECO:0000313" key="4">
    <source>
        <dbReference type="Proteomes" id="UP000284508"/>
    </source>
</evidence>
<accession>A0A327I3D3</accession>
<dbReference type="EMBL" id="CP042615">
    <property type="protein sequence ID" value="QED74163.1"/>
    <property type="molecule type" value="Genomic_DNA"/>
</dbReference>
<dbReference type="Proteomes" id="UP000284508">
    <property type="component" value="Unassembled WGS sequence"/>
</dbReference>
<feature type="region of interest" description="Disordered" evidence="1">
    <location>
        <begin position="1"/>
        <end position="29"/>
    </location>
</feature>
<organism evidence="3 4">
    <name type="scientific">Escherichia coli</name>
    <dbReference type="NCBI Taxonomy" id="562"/>
    <lineage>
        <taxon>Bacteria</taxon>
        <taxon>Pseudomonadati</taxon>
        <taxon>Pseudomonadota</taxon>
        <taxon>Gammaproteobacteria</taxon>
        <taxon>Enterobacterales</taxon>
        <taxon>Enterobacteriaceae</taxon>
        <taxon>Escherichia</taxon>
    </lineage>
</organism>
<reference evidence="2 5" key="3">
    <citation type="submission" date="2019-08" db="EMBL/GenBank/DDBJ databases">
        <authorList>
            <person name="Chen F.-J."/>
            <person name="Wu H.-C."/>
            <person name="Liao Y.-C."/>
            <person name="Kuo S.-C."/>
        </authorList>
    </citation>
    <scope>NUCLEOTIDE SEQUENCE [LARGE SCALE GENOMIC DNA]</scope>
    <source>
        <strain evidence="2 5">NCYU-26-73</strain>
    </source>
</reference>
<dbReference type="EMBL" id="QXHA01000780">
    <property type="protein sequence ID" value="RIB41663.1"/>
    <property type="molecule type" value="Genomic_DNA"/>
</dbReference>
<reference evidence="2 5" key="2">
    <citation type="submission" date="2019-08" db="EMBL/GenBank/DDBJ databases">
        <title>Plasmid- and chromosome-located mcr-3 in mcr-1-positive Escherichia coli from diseased swine, Taiwan.</title>
        <authorList>
            <person name="Hsu C.-Y."/>
            <person name="Huang W.-C."/>
            <person name="Lauderdale T.-L."/>
        </authorList>
    </citation>
    <scope>NUCLEOTIDE SEQUENCE [LARGE SCALE GENOMIC DNA]</scope>
    <source>
        <strain evidence="2 5">NCYU-26-73</strain>
    </source>
</reference>
<evidence type="ECO:0000256" key="1">
    <source>
        <dbReference type="SAM" id="MobiDB-lite"/>
    </source>
</evidence>
<dbReference type="AlphaFoldDB" id="A0A327I3D3"/>
<reference evidence="3 4" key="1">
    <citation type="journal article" date="2018" name="BMC Microbiol.">
        <title>Genome sequencing of strains of the most prevalent clonal group of O1:K1:H7 Escherichia coli that causes neonatal meningitis in France.</title>
        <authorList>
            <person name="Geslain G."/>
            <person name="Birgy A."/>
            <person name="Adiba S."/>
            <person name="Magnan M."/>
            <person name="Courroux C."/>
            <person name="Levy C."/>
            <person name="Cohen R."/>
            <person name="Bidet P."/>
            <person name="Bonacorsi S."/>
        </authorList>
    </citation>
    <scope>NUCLEOTIDE SEQUENCE [LARGE SCALE GENOMIC DNA]</scope>
    <source>
        <strain evidence="3 4">S308</strain>
    </source>
</reference>
<evidence type="ECO:0000313" key="2">
    <source>
        <dbReference type="EMBL" id="QED74163.1"/>
    </source>
</evidence>
<evidence type="ECO:0000313" key="5">
    <source>
        <dbReference type="Proteomes" id="UP000321299"/>
    </source>
</evidence>
<dbReference type="Proteomes" id="UP000321299">
    <property type="component" value="Chromosome"/>
</dbReference>